<protein>
    <submittedName>
        <fullName evidence="2">Uncharacterized protein</fullName>
    </submittedName>
</protein>
<dbReference type="GeneID" id="41974751"/>
<name>A0A507B4K2_9PEZI</name>
<feature type="compositionally biased region" description="Polar residues" evidence="1">
    <location>
        <begin position="319"/>
        <end position="345"/>
    </location>
</feature>
<dbReference type="RefSeq" id="XP_030993712.1">
    <property type="nucleotide sequence ID" value="XM_031142034.1"/>
</dbReference>
<reference evidence="2 3" key="1">
    <citation type="submission" date="2019-06" db="EMBL/GenBank/DDBJ databases">
        <title>Draft genome sequence of the filamentous fungus Phialemoniopsis curvata isolated from diesel fuel.</title>
        <authorList>
            <person name="Varaljay V.A."/>
            <person name="Lyon W.J."/>
            <person name="Crouch A.L."/>
            <person name="Drake C.E."/>
            <person name="Hollomon J.M."/>
            <person name="Nadeau L.J."/>
            <person name="Nunn H.S."/>
            <person name="Stevenson B.S."/>
            <person name="Bojanowski C.L."/>
            <person name="Crookes-Goodson W.J."/>
        </authorList>
    </citation>
    <scope>NUCLEOTIDE SEQUENCE [LARGE SCALE GENOMIC DNA]</scope>
    <source>
        <strain evidence="2 3">D216</strain>
    </source>
</reference>
<sequence>MATDPATAMKSAKSSTLPHQLSLKRDPDDEVQFLSEKPVKKRRVSGRRKSEFQNVQLPSPASLLAGKPAHGASSSVMEAQTRRLPSPASLLARPSTLVRVLEPLVINGSQETVSTATPFSSNFPHEFVYERPGIRIDGLPDSMDDFTFARAYHHTPETRCFSPPISPRTVPRAGYPASRHSEPSYHHHPQASRSYPDIRNNEPRHQMPDLPQNPGPGLGIFMPQHSPTPRHSIRGSADGAYDVPMLFPLSPNLNYSMCNGFVPAPPPAPDGLKTTLAPDGDNWPSMANTGNNDTPTNHPHQMANPPSVDPSLLVLPNSDQPESRQSQSHQPQSAAEPTVATGSENEPTKASEPGDTAHQPQAHQSGPLPPVRDIHAGGQHCELCAMGQQQQQQPLLPPMYMAPPFMQGQSPFNQQRSTGTMPMGMLPPMPPHIRPMALHAPYNPPWAFVPGAGPLPVPGGPHLPAGYPAFPGYMPVPTADMMRMSTAFPAAPSSISGNAPSTNSTSGETAATSSQTPASPKTGGNADTTTSTKPPAAAAPAQSSSSGSSKKHAQNLYVDIAETCEELLPLADIARRHGVSRQRVSDVFAAVVQLPLLRCPTDKRRVGKLGVARMKELNRGRKELLAEISAAQKAASAAACASGGAKAQMAAAAAGSASSQRLQKQATPPGLHEVAQFMGPLEGVDAAGGEQGGKGRW</sequence>
<keyword evidence="3" id="KW-1185">Reference proteome</keyword>
<evidence type="ECO:0000313" key="2">
    <source>
        <dbReference type="EMBL" id="TPX12001.1"/>
    </source>
</evidence>
<evidence type="ECO:0000256" key="1">
    <source>
        <dbReference type="SAM" id="MobiDB-lite"/>
    </source>
</evidence>
<feature type="compositionally biased region" description="Polar residues" evidence="1">
    <location>
        <begin position="493"/>
        <end position="519"/>
    </location>
</feature>
<organism evidence="2 3">
    <name type="scientific">Thyridium curvatum</name>
    <dbReference type="NCBI Taxonomy" id="1093900"/>
    <lineage>
        <taxon>Eukaryota</taxon>
        <taxon>Fungi</taxon>
        <taxon>Dikarya</taxon>
        <taxon>Ascomycota</taxon>
        <taxon>Pezizomycotina</taxon>
        <taxon>Sordariomycetes</taxon>
        <taxon>Sordariomycetidae</taxon>
        <taxon>Thyridiales</taxon>
        <taxon>Thyridiaceae</taxon>
        <taxon>Thyridium</taxon>
    </lineage>
</organism>
<feature type="compositionally biased region" description="Polar residues" evidence="1">
    <location>
        <begin position="285"/>
        <end position="299"/>
    </location>
</feature>
<feature type="region of interest" description="Disordered" evidence="1">
    <location>
        <begin position="159"/>
        <end position="215"/>
    </location>
</feature>
<feature type="region of interest" description="Disordered" evidence="1">
    <location>
        <begin position="492"/>
        <end position="550"/>
    </location>
</feature>
<gene>
    <name evidence="2" type="ORF">E0L32_007304</name>
</gene>
<feature type="region of interest" description="Disordered" evidence="1">
    <location>
        <begin position="269"/>
        <end position="375"/>
    </location>
</feature>
<dbReference type="Proteomes" id="UP000319257">
    <property type="component" value="Unassembled WGS sequence"/>
</dbReference>
<dbReference type="InParanoid" id="A0A507B4K2"/>
<evidence type="ECO:0000313" key="3">
    <source>
        <dbReference type="Proteomes" id="UP000319257"/>
    </source>
</evidence>
<dbReference type="STRING" id="1093900.A0A507B4K2"/>
<dbReference type="OrthoDB" id="3515338at2759"/>
<dbReference type="EMBL" id="SKBQ01000044">
    <property type="protein sequence ID" value="TPX12001.1"/>
    <property type="molecule type" value="Genomic_DNA"/>
</dbReference>
<dbReference type="AlphaFoldDB" id="A0A507B4K2"/>
<feature type="region of interest" description="Disordered" evidence="1">
    <location>
        <begin position="1"/>
        <end position="70"/>
    </location>
</feature>
<comment type="caution">
    <text evidence="2">The sequence shown here is derived from an EMBL/GenBank/DDBJ whole genome shotgun (WGS) entry which is preliminary data.</text>
</comment>
<accession>A0A507B4K2</accession>
<feature type="compositionally biased region" description="Low complexity" evidence="1">
    <location>
        <begin position="304"/>
        <end position="318"/>
    </location>
</feature>
<proteinExistence type="predicted"/>
<feature type="compositionally biased region" description="Low complexity" evidence="1">
    <location>
        <begin position="526"/>
        <end position="548"/>
    </location>
</feature>